<dbReference type="EMBL" id="CP014525">
    <property type="protein sequence ID" value="AMW35042.1"/>
    <property type="molecule type" value="Genomic_DNA"/>
</dbReference>
<dbReference type="InterPro" id="IPR014166">
    <property type="entry name" value="Tol-Pal_acyl-CoA_thioesterase"/>
</dbReference>
<dbReference type="SUPFAM" id="SSF54637">
    <property type="entry name" value="Thioesterase/thiol ester dehydrase-isomerase"/>
    <property type="match status" value="1"/>
</dbReference>
<dbReference type="Gene3D" id="3.10.129.10">
    <property type="entry name" value="Hotdog Thioesterase"/>
    <property type="match status" value="1"/>
</dbReference>
<dbReference type="Pfam" id="PF03061">
    <property type="entry name" value="4HBT"/>
    <property type="match status" value="1"/>
</dbReference>
<dbReference type="GeneID" id="53316996"/>
<dbReference type="FunFam" id="3.10.129.10:FF:000004">
    <property type="entry name" value="Tol-pal system-associated acyl-CoA thioesterase"/>
    <property type="match status" value="1"/>
</dbReference>
<dbReference type="CDD" id="cd00586">
    <property type="entry name" value="4HBT"/>
    <property type="match status" value="1"/>
</dbReference>
<dbReference type="InterPro" id="IPR006683">
    <property type="entry name" value="Thioestr_dom"/>
</dbReference>
<sequence>MSDSGFHVLPVRIYYEDTDAGGVVYYANYLKFAERARTEMIRALGIEQERLRQQQDIMFVVRSCSVEFMRPARLDDLLHVETRVCRISGARVDMEQAIRRVSDPSGLTDDALLVTLSVRLACLNGSGRPVRLPTRVHGAFVGSMDSSVSAFP</sequence>
<dbReference type="RefSeq" id="WP_066135265.1">
    <property type="nucleotide sequence ID" value="NZ_CP014525.1"/>
</dbReference>
<dbReference type="PANTHER" id="PTHR31793">
    <property type="entry name" value="4-HYDROXYBENZOYL-COA THIOESTERASE FAMILY MEMBER"/>
    <property type="match status" value="1"/>
</dbReference>
<evidence type="ECO:0000256" key="1">
    <source>
        <dbReference type="ARBA" id="ARBA00005953"/>
    </source>
</evidence>
<dbReference type="OrthoDB" id="9808429at2"/>
<dbReference type="Proteomes" id="UP000076066">
    <property type="component" value="Chromosome"/>
</dbReference>
<reference evidence="4 5" key="1">
    <citation type="submission" date="2016-02" db="EMBL/GenBank/DDBJ databases">
        <title>Complete Genome of H5569, the type strain of the newly described species Haematospirillium jordaniae.</title>
        <authorList>
            <person name="Nicholson A.C."/>
            <person name="Humrighouse B.W."/>
            <person name="Loparov V."/>
            <person name="McQuiston J.R."/>
        </authorList>
    </citation>
    <scope>NUCLEOTIDE SEQUENCE [LARGE SCALE GENOMIC DNA]</scope>
    <source>
        <strain evidence="4 5">H5569</strain>
    </source>
</reference>
<feature type="domain" description="Thioesterase" evidence="3">
    <location>
        <begin position="21"/>
        <end position="103"/>
    </location>
</feature>
<dbReference type="InterPro" id="IPR029069">
    <property type="entry name" value="HotDog_dom_sf"/>
</dbReference>
<dbReference type="NCBIfam" id="TIGR00051">
    <property type="entry name" value="YbgC/FadM family acyl-CoA thioesterase"/>
    <property type="match status" value="1"/>
</dbReference>
<organism evidence="4 5">
    <name type="scientific">Haematospirillum jordaniae</name>
    <dbReference type="NCBI Taxonomy" id="1549855"/>
    <lineage>
        <taxon>Bacteria</taxon>
        <taxon>Pseudomonadati</taxon>
        <taxon>Pseudomonadota</taxon>
        <taxon>Alphaproteobacteria</taxon>
        <taxon>Rhodospirillales</taxon>
        <taxon>Novispirillaceae</taxon>
        <taxon>Haematospirillum</taxon>
    </lineage>
</organism>
<dbReference type="KEGG" id="hjo:AY555_07475"/>
<dbReference type="InterPro" id="IPR050563">
    <property type="entry name" value="4-hydroxybenzoyl-CoA_TE"/>
</dbReference>
<name>A0A143DE61_9PROT</name>
<dbReference type="PANTHER" id="PTHR31793:SF37">
    <property type="entry name" value="ACYL-COA THIOESTER HYDROLASE YBGC"/>
    <property type="match status" value="1"/>
</dbReference>
<dbReference type="GO" id="GO:0047617">
    <property type="term" value="F:fatty acyl-CoA hydrolase activity"/>
    <property type="evidence" value="ECO:0007669"/>
    <property type="project" value="TreeGrafter"/>
</dbReference>
<keyword evidence="2 4" id="KW-0378">Hydrolase</keyword>
<protein>
    <submittedName>
        <fullName evidence="4">Acyl-CoA thioester hydrolase</fullName>
    </submittedName>
</protein>
<dbReference type="NCBIfam" id="TIGR02799">
    <property type="entry name" value="thio_ybgC"/>
    <property type="match status" value="1"/>
</dbReference>
<gene>
    <name evidence="4" type="ORF">AY555_07475</name>
</gene>
<accession>A0A143DE61</accession>
<evidence type="ECO:0000259" key="3">
    <source>
        <dbReference type="Pfam" id="PF03061"/>
    </source>
</evidence>
<dbReference type="AlphaFoldDB" id="A0A143DE61"/>
<keyword evidence="5" id="KW-1185">Reference proteome</keyword>
<evidence type="ECO:0000313" key="4">
    <source>
        <dbReference type="EMBL" id="AMW35042.1"/>
    </source>
</evidence>
<dbReference type="InterPro" id="IPR006684">
    <property type="entry name" value="YbgC/YbaW"/>
</dbReference>
<dbReference type="PIRSF" id="PIRSF003230">
    <property type="entry name" value="YbgC"/>
    <property type="match status" value="1"/>
</dbReference>
<dbReference type="STRING" id="1549855.AY555_07475"/>
<evidence type="ECO:0000256" key="2">
    <source>
        <dbReference type="ARBA" id="ARBA00022801"/>
    </source>
</evidence>
<comment type="similarity">
    <text evidence="1">Belongs to the 4-hydroxybenzoyl-CoA thioesterase family.</text>
</comment>
<evidence type="ECO:0000313" key="5">
    <source>
        <dbReference type="Proteomes" id="UP000076066"/>
    </source>
</evidence>
<proteinExistence type="inferred from homology"/>